<sequence length="203" mass="22926">MGQTTPHKDRANGITPRDVLTFWVDDTGPKGWYATDDALDAEIRARFLPLWEASKEDGCIGWAPSPETALATIIVFDQFPRNMFRRDGRAFSSDAVARAKAKHALDLDWDLRIQGPSRQFFYLPLMHSECLADQERCVRLFMERMPEARDNLTHAKAHREVIRKFGRFPTRNGDLARVSTSAERGYLENGGYGAIVNAVRAAA</sequence>
<accession>A0A4V3BCI3</accession>
<dbReference type="Pfam" id="PF06041">
    <property type="entry name" value="DUF924"/>
    <property type="match status" value="1"/>
</dbReference>
<organism evidence="1 2">
    <name type="scientific">Meridianimarinicoccus aquatilis</name>
    <dbReference type="NCBI Taxonomy" id="2552766"/>
    <lineage>
        <taxon>Bacteria</taxon>
        <taxon>Pseudomonadati</taxon>
        <taxon>Pseudomonadota</taxon>
        <taxon>Alphaproteobacteria</taxon>
        <taxon>Rhodobacterales</taxon>
        <taxon>Paracoccaceae</taxon>
        <taxon>Meridianimarinicoccus</taxon>
    </lineage>
</organism>
<dbReference type="OrthoDB" id="7593450at2"/>
<dbReference type="SUPFAM" id="SSF48452">
    <property type="entry name" value="TPR-like"/>
    <property type="match status" value="1"/>
</dbReference>
<evidence type="ECO:0000313" key="1">
    <source>
        <dbReference type="EMBL" id="TDL90989.1"/>
    </source>
</evidence>
<dbReference type="InterPro" id="IPR010323">
    <property type="entry name" value="DUF924"/>
</dbReference>
<keyword evidence="2" id="KW-1185">Reference proteome</keyword>
<reference evidence="1 2" key="1">
    <citation type="submission" date="2019-03" db="EMBL/GenBank/DDBJ databases">
        <title>Rhodobacteraceae bacterium SM1902, a new member of the family Rhodobacteraceae isolated from Yantai.</title>
        <authorList>
            <person name="Sun Y."/>
        </authorList>
    </citation>
    <scope>NUCLEOTIDE SEQUENCE [LARGE SCALE GENOMIC DNA]</scope>
    <source>
        <strain evidence="1 2">SM1902</strain>
    </source>
</reference>
<protein>
    <submittedName>
        <fullName evidence="1">DUF924 domain-containing protein</fullName>
    </submittedName>
</protein>
<dbReference type="RefSeq" id="WP_133341412.1">
    <property type="nucleotide sequence ID" value="NZ_SMZO01000004.1"/>
</dbReference>
<dbReference type="InterPro" id="IPR011990">
    <property type="entry name" value="TPR-like_helical_dom_sf"/>
</dbReference>
<dbReference type="Proteomes" id="UP000294562">
    <property type="component" value="Unassembled WGS sequence"/>
</dbReference>
<proteinExistence type="predicted"/>
<dbReference type="AlphaFoldDB" id="A0A4V3BCI3"/>
<dbReference type="EMBL" id="SMZO01000004">
    <property type="protein sequence ID" value="TDL90989.1"/>
    <property type="molecule type" value="Genomic_DNA"/>
</dbReference>
<comment type="caution">
    <text evidence="1">The sequence shown here is derived from an EMBL/GenBank/DDBJ whole genome shotgun (WGS) entry which is preliminary data.</text>
</comment>
<dbReference type="Gene3D" id="1.25.40.10">
    <property type="entry name" value="Tetratricopeptide repeat domain"/>
    <property type="match status" value="1"/>
</dbReference>
<gene>
    <name evidence="1" type="ORF">E2L05_03020</name>
</gene>
<evidence type="ECO:0000313" key="2">
    <source>
        <dbReference type="Proteomes" id="UP000294562"/>
    </source>
</evidence>
<dbReference type="Gene3D" id="1.20.58.320">
    <property type="entry name" value="TPR-like"/>
    <property type="match status" value="1"/>
</dbReference>
<name>A0A4V3BCI3_9RHOB</name>